<name>A0A1B7KU95_PARTM</name>
<evidence type="ECO:0000313" key="1">
    <source>
        <dbReference type="EMBL" id="OAT73666.1"/>
    </source>
</evidence>
<reference evidence="2" key="1">
    <citation type="submission" date="2016-05" db="EMBL/GenBank/DDBJ databases">
        <authorList>
            <person name="Wang W."/>
            <person name="Zhu L."/>
        </authorList>
    </citation>
    <scope>NUCLEOTIDE SEQUENCE [LARGE SCALE GENOMIC DNA]</scope>
    <source>
        <strain evidence="2">W-2</strain>
    </source>
</reference>
<proteinExistence type="predicted"/>
<protein>
    <submittedName>
        <fullName evidence="1">Uncharacterized protein</fullName>
    </submittedName>
</protein>
<sequence length="92" mass="10808">MNREFFWFLKGTQVRKEGILMLRGQNMYLYWNWNTTSRILNGWMGVGSPSQKKNGLDNAPNGRQKAEEGFLQTAVVIIESFRNLNRCVQFLY</sequence>
<dbReference type="EMBL" id="LXMA01000011">
    <property type="protein sequence ID" value="OAT73666.1"/>
    <property type="molecule type" value="Genomic_DNA"/>
</dbReference>
<evidence type="ECO:0000313" key="2">
    <source>
        <dbReference type="Proteomes" id="UP000078290"/>
    </source>
</evidence>
<accession>A0A1B7KU95</accession>
<comment type="caution">
    <text evidence="1">The sequence shown here is derived from an EMBL/GenBank/DDBJ whole genome shotgun (WGS) entry which is preliminary data.</text>
</comment>
<organism evidence="1 2">
    <name type="scientific">Parageobacillus thermoglucosidasius</name>
    <name type="common">Geobacillus thermoglucosidasius</name>
    <dbReference type="NCBI Taxonomy" id="1426"/>
    <lineage>
        <taxon>Bacteria</taxon>
        <taxon>Bacillati</taxon>
        <taxon>Bacillota</taxon>
        <taxon>Bacilli</taxon>
        <taxon>Bacillales</taxon>
        <taxon>Anoxybacillaceae</taxon>
        <taxon>Parageobacillus</taxon>
    </lineage>
</organism>
<dbReference type="AlphaFoldDB" id="A0A1B7KU95"/>
<gene>
    <name evidence="1" type="ORF">A7K69_18565</name>
</gene>
<dbReference type="Proteomes" id="UP000078290">
    <property type="component" value="Unassembled WGS sequence"/>
</dbReference>